<keyword evidence="2" id="KW-1185">Reference proteome</keyword>
<protein>
    <submittedName>
        <fullName evidence="1">Uncharacterized protein</fullName>
    </submittedName>
</protein>
<name>A0ACD1G5I0_9EURO</name>
<sequence length="110" mass="12237">MLLLSLAFWFIVGFSGLPPCPSVARFPSMLLRGSRRQASRPRPHFNLMLSLLRHFPASRPMLTPSHAFAISFCVHLSPLGDGAVRRYGACGPSKSVRNEYCLILMFCLVS</sequence>
<gene>
    <name evidence="1" type="ORF">BO95DRAFT_174054</name>
</gene>
<organism evidence="1 2">
    <name type="scientific">Aspergillus brunneoviolaceus CBS 621.78</name>
    <dbReference type="NCBI Taxonomy" id="1450534"/>
    <lineage>
        <taxon>Eukaryota</taxon>
        <taxon>Fungi</taxon>
        <taxon>Dikarya</taxon>
        <taxon>Ascomycota</taxon>
        <taxon>Pezizomycotina</taxon>
        <taxon>Eurotiomycetes</taxon>
        <taxon>Eurotiomycetidae</taxon>
        <taxon>Eurotiales</taxon>
        <taxon>Aspergillaceae</taxon>
        <taxon>Aspergillus</taxon>
        <taxon>Aspergillus subgen. Circumdati</taxon>
    </lineage>
</organism>
<accession>A0ACD1G5I0</accession>
<evidence type="ECO:0000313" key="2">
    <source>
        <dbReference type="Proteomes" id="UP000249057"/>
    </source>
</evidence>
<evidence type="ECO:0000313" key="1">
    <source>
        <dbReference type="EMBL" id="RAH44492.1"/>
    </source>
</evidence>
<reference evidence="1" key="1">
    <citation type="submission" date="2018-02" db="EMBL/GenBank/DDBJ databases">
        <title>The genomes of Aspergillus section Nigri reveals drivers in fungal speciation.</title>
        <authorList>
            <consortium name="DOE Joint Genome Institute"/>
            <person name="Vesth T.C."/>
            <person name="Nybo J."/>
            <person name="Theobald S."/>
            <person name="Brandl J."/>
            <person name="Frisvad J.C."/>
            <person name="Nielsen K.F."/>
            <person name="Lyhne E.K."/>
            <person name="Kogle M.E."/>
            <person name="Kuo A."/>
            <person name="Riley R."/>
            <person name="Clum A."/>
            <person name="Nolan M."/>
            <person name="Lipzen A."/>
            <person name="Salamov A."/>
            <person name="Henrissat B."/>
            <person name="Wiebenga A."/>
            <person name="De vries R.P."/>
            <person name="Grigoriev I.V."/>
            <person name="Mortensen U.H."/>
            <person name="Andersen M.R."/>
            <person name="Baker S.E."/>
        </authorList>
    </citation>
    <scope>NUCLEOTIDE SEQUENCE</scope>
    <source>
        <strain evidence="1">CBS 621.78</strain>
    </source>
</reference>
<dbReference type="EMBL" id="KZ825353">
    <property type="protein sequence ID" value="RAH44492.1"/>
    <property type="molecule type" value="Genomic_DNA"/>
</dbReference>
<proteinExistence type="predicted"/>
<dbReference type="Proteomes" id="UP000249057">
    <property type="component" value="Unassembled WGS sequence"/>
</dbReference>